<evidence type="ECO:0000259" key="2">
    <source>
        <dbReference type="Pfam" id="PF01408"/>
    </source>
</evidence>
<dbReference type="AlphaFoldDB" id="A0A517N149"/>
<keyword evidence="1 4" id="KW-0560">Oxidoreductase</keyword>
<proteinExistence type="predicted"/>
<dbReference type="PANTHER" id="PTHR43818:SF11">
    <property type="entry name" value="BCDNA.GH03377"/>
    <property type="match status" value="1"/>
</dbReference>
<name>A0A517N149_9BACT</name>
<dbReference type="GO" id="GO:0047061">
    <property type="term" value="F:glucose-fructose oxidoreductase activity"/>
    <property type="evidence" value="ECO:0007669"/>
    <property type="project" value="UniProtKB-EC"/>
</dbReference>
<evidence type="ECO:0000313" key="4">
    <source>
        <dbReference type="EMBL" id="QDT00854.1"/>
    </source>
</evidence>
<keyword evidence="5" id="KW-1185">Reference proteome</keyword>
<dbReference type="InterPro" id="IPR000683">
    <property type="entry name" value="Gfo/Idh/MocA-like_OxRdtase_N"/>
</dbReference>
<dbReference type="GO" id="GO:0000166">
    <property type="term" value="F:nucleotide binding"/>
    <property type="evidence" value="ECO:0007669"/>
    <property type="project" value="InterPro"/>
</dbReference>
<dbReference type="OrthoDB" id="9783105at2"/>
<dbReference type="PANTHER" id="PTHR43818">
    <property type="entry name" value="BCDNA.GH03377"/>
    <property type="match status" value="1"/>
</dbReference>
<reference evidence="4 5" key="1">
    <citation type="submission" date="2019-02" db="EMBL/GenBank/DDBJ databases">
        <title>Deep-cultivation of Planctomycetes and their phenomic and genomic characterization uncovers novel biology.</title>
        <authorList>
            <person name="Wiegand S."/>
            <person name="Jogler M."/>
            <person name="Boedeker C."/>
            <person name="Pinto D."/>
            <person name="Vollmers J."/>
            <person name="Rivas-Marin E."/>
            <person name="Kohn T."/>
            <person name="Peeters S.H."/>
            <person name="Heuer A."/>
            <person name="Rast P."/>
            <person name="Oberbeckmann S."/>
            <person name="Bunk B."/>
            <person name="Jeske O."/>
            <person name="Meyerdierks A."/>
            <person name="Storesund J.E."/>
            <person name="Kallscheuer N."/>
            <person name="Luecker S."/>
            <person name="Lage O.M."/>
            <person name="Pohl T."/>
            <person name="Merkel B.J."/>
            <person name="Hornburger P."/>
            <person name="Mueller R.-W."/>
            <person name="Bruemmer F."/>
            <person name="Labrenz M."/>
            <person name="Spormann A.M."/>
            <person name="Op den Camp H."/>
            <person name="Overmann J."/>
            <person name="Amann R."/>
            <person name="Jetten M.S.M."/>
            <person name="Mascher T."/>
            <person name="Medema M.H."/>
            <person name="Devos D.P."/>
            <person name="Kaster A.-K."/>
            <person name="Ovreas L."/>
            <person name="Rohde M."/>
            <person name="Galperin M.Y."/>
            <person name="Jogler C."/>
        </authorList>
    </citation>
    <scope>NUCLEOTIDE SEQUENCE [LARGE SCALE GENOMIC DNA]</scope>
    <source>
        <strain evidence="4 5">HG15A2</strain>
    </source>
</reference>
<dbReference type="InterPro" id="IPR055170">
    <property type="entry name" value="GFO_IDH_MocA-like_dom"/>
</dbReference>
<dbReference type="Gene3D" id="3.40.50.720">
    <property type="entry name" value="NAD(P)-binding Rossmann-like Domain"/>
    <property type="match status" value="1"/>
</dbReference>
<feature type="domain" description="GFO/IDH/MocA-like oxidoreductase" evidence="3">
    <location>
        <begin position="147"/>
        <end position="272"/>
    </location>
</feature>
<protein>
    <submittedName>
        <fullName evidence="4">Glucose--fructose oxidoreductase</fullName>
        <ecNumber evidence="4">1.1.99.28</ecNumber>
    </submittedName>
</protein>
<dbReference type="InterPro" id="IPR050463">
    <property type="entry name" value="Gfo/Idh/MocA_oxidrdct_glycsds"/>
</dbReference>
<dbReference type="Pfam" id="PF22725">
    <property type="entry name" value="GFO_IDH_MocA_C3"/>
    <property type="match status" value="1"/>
</dbReference>
<dbReference type="Gene3D" id="3.30.360.10">
    <property type="entry name" value="Dihydrodipicolinate Reductase, domain 2"/>
    <property type="match status" value="1"/>
</dbReference>
<evidence type="ECO:0000256" key="1">
    <source>
        <dbReference type="ARBA" id="ARBA00023002"/>
    </source>
</evidence>
<evidence type="ECO:0000313" key="5">
    <source>
        <dbReference type="Proteomes" id="UP000319852"/>
    </source>
</evidence>
<dbReference type="SUPFAM" id="SSF55347">
    <property type="entry name" value="Glyceraldehyde-3-phosphate dehydrogenase-like, C-terminal domain"/>
    <property type="match status" value="1"/>
</dbReference>
<sequence>MTRVGIAGIGFMGMVHYLSYQKIDDVEVVALCEPDDKRRAGDWRDIKGNFGPPGEQMDLSGVTTYRTYEEMVADESLDIIDITLPPAMHHDAALAALGAGKHAFTEKPLAMKQADCQNMRAAAEAAGKHLLVGHVLPHFPEYAWALREINSGKHGKLLAGSFNRTISDPAWLPTFWSAEKIGGPLLDLHVHDAQFIRLAFGMPNEVIARGRMREGLAEHWHSLMQFEGNDMTVHATSGAIPYAGRSFLHGFEIQLEKALLTFEFSVIGDEGKYSRPPTLLTGDGKIEFPELGDGDPMNAFEAELRHVVEVVANDAPLGALDAQLAQDAIAICELERESLAS</sequence>
<evidence type="ECO:0000259" key="3">
    <source>
        <dbReference type="Pfam" id="PF22725"/>
    </source>
</evidence>
<dbReference type="Pfam" id="PF01408">
    <property type="entry name" value="GFO_IDH_MocA"/>
    <property type="match status" value="1"/>
</dbReference>
<dbReference type="EMBL" id="CP036263">
    <property type="protein sequence ID" value="QDT00854.1"/>
    <property type="molecule type" value="Genomic_DNA"/>
</dbReference>
<dbReference type="KEGG" id="amob:HG15A2_41960"/>
<dbReference type="EC" id="1.1.99.28" evidence="4"/>
<gene>
    <name evidence="4" type="primary">gfo_4</name>
    <name evidence="4" type="ORF">HG15A2_41960</name>
</gene>
<dbReference type="Proteomes" id="UP000319852">
    <property type="component" value="Chromosome"/>
</dbReference>
<dbReference type="RefSeq" id="WP_145062625.1">
    <property type="nucleotide sequence ID" value="NZ_CP036263.1"/>
</dbReference>
<organism evidence="4 5">
    <name type="scientific">Adhaeretor mobilis</name>
    <dbReference type="NCBI Taxonomy" id="1930276"/>
    <lineage>
        <taxon>Bacteria</taxon>
        <taxon>Pseudomonadati</taxon>
        <taxon>Planctomycetota</taxon>
        <taxon>Planctomycetia</taxon>
        <taxon>Pirellulales</taxon>
        <taxon>Lacipirellulaceae</taxon>
        <taxon>Adhaeretor</taxon>
    </lineage>
</organism>
<dbReference type="InterPro" id="IPR036291">
    <property type="entry name" value="NAD(P)-bd_dom_sf"/>
</dbReference>
<dbReference type="SUPFAM" id="SSF51735">
    <property type="entry name" value="NAD(P)-binding Rossmann-fold domains"/>
    <property type="match status" value="1"/>
</dbReference>
<feature type="domain" description="Gfo/Idh/MocA-like oxidoreductase N-terminal" evidence="2">
    <location>
        <begin position="3"/>
        <end position="134"/>
    </location>
</feature>
<accession>A0A517N149</accession>